<reference evidence="16" key="1">
    <citation type="submission" date="2010-08" db="EMBL/GenBank/DDBJ databases">
        <authorList>
            <consortium name="Caenorhabditis japonica Sequencing Consortium"/>
            <person name="Wilson R.K."/>
        </authorList>
    </citation>
    <scope>NUCLEOTIDE SEQUENCE [LARGE SCALE GENOMIC DNA]</scope>
    <source>
        <strain evidence="16">DF5081</strain>
    </source>
</reference>
<dbReference type="Gene3D" id="2.170.270.10">
    <property type="entry name" value="SET domain"/>
    <property type="match status" value="1"/>
</dbReference>
<dbReference type="InterPro" id="IPR051760">
    <property type="entry name" value="KMT5A"/>
</dbReference>
<evidence type="ECO:0000256" key="12">
    <source>
        <dbReference type="ARBA" id="ARBA00047784"/>
    </source>
</evidence>
<keyword evidence="9" id="KW-0805">Transcription regulation</keyword>
<dbReference type="Pfam" id="PF00856">
    <property type="entry name" value="SET"/>
    <property type="match status" value="1"/>
</dbReference>
<keyword evidence="6" id="KW-0808">Transferase</keyword>
<dbReference type="GO" id="GO:0005700">
    <property type="term" value="C:polytene chromosome"/>
    <property type="evidence" value="ECO:0007669"/>
    <property type="project" value="TreeGrafter"/>
</dbReference>
<dbReference type="Proteomes" id="UP000005237">
    <property type="component" value="Unassembled WGS sequence"/>
</dbReference>
<comment type="subcellular location">
    <subcellularLocation>
        <location evidence="2">Chromosome</location>
    </subcellularLocation>
    <subcellularLocation>
        <location evidence="1">Nucleus</location>
    </subcellularLocation>
</comment>
<feature type="compositionally biased region" description="Basic residues" evidence="13">
    <location>
        <begin position="37"/>
        <end position="52"/>
    </location>
</feature>
<dbReference type="SMART" id="SM00317">
    <property type="entry name" value="SET"/>
    <property type="match status" value="1"/>
</dbReference>
<sequence>MKVAAKRLSAGRLRKERASASSPSSDVENSDQSGASRPKRMSPAKNTRSRRAAVRDVSNNHKITEFFNVRRSNRKTSKQLQEELKHDLRDKVLKGTNERLLEVYKDAIKGRGIRAKCDFIKGEFVVEYRGVMMEYSAAKVLEEEYSTDEDIGSYMYFFEHKNKKWCVDATKESPWKGRLINHSVLRPNLKTKVVVIGKTHHLILIAKRDITEGEELLYDYGDRTAATIARNPWLVNT</sequence>
<keyword evidence="16" id="KW-1185">Reference proteome</keyword>
<keyword evidence="5" id="KW-0489">Methyltransferase</keyword>
<accession>A0A8R1HUR5</accession>
<dbReference type="PROSITE" id="PS50280">
    <property type="entry name" value="SET"/>
    <property type="match status" value="1"/>
</dbReference>
<keyword evidence="8" id="KW-0156">Chromatin regulator</keyword>
<dbReference type="CDD" id="cd10528">
    <property type="entry name" value="SET_SETD8"/>
    <property type="match status" value="1"/>
</dbReference>
<evidence type="ECO:0000313" key="15">
    <source>
        <dbReference type="EnsemblMetazoa" id="CJA11436.1"/>
    </source>
</evidence>
<dbReference type="OMA" id="NHSILRP"/>
<dbReference type="AlphaFoldDB" id="A0A8R1HUR5"/>
<dbReference type="GO" id="GO:0006357">
    <property type="term" value="P:regulation of transcription by RNA polymerase II"/>
    <property type="evidence" value="ECO:0007669"/>
    <property type="project" value="TreeGrafter"/>
</dbReference>
<evidence type="ECO:0000256" key="4">
    <source>
        <dbReference type="ARBA" id="ARBA00022454"/>
    </source>
</evidence>
<evidence type="ECO:0000256" key="7">
    <source>
        <dbReference type="ARBA" id="ARBA00022691"/>
    </source>
</evidence>
<dbReference type="InterPro" id="IPR047266">
    <property type="entry name" value="KMT5A-like_SET"/>
</dbReference>
<dbReference type="PANTHER" id="PTHR46167:SF1">
    <property type="entry name" value="N-LYSINE METHYLTRANSFERASE KMT5A"/>
    <property type="match status" value="1"/>
</dbReference>
<evidence type="ECO:0000256" key="10">
    <source>
        <dbReference type="ARBA" id="ARBA00023163"/>
    </source>
</evidence>
<evidence type="ECO:0000256" key="5">
    <source>
        <dbReference type="ARBA" id="ARBA00022603"/>
    </source>
</evidence>
<dbReference type="EnsemblMetazoa" id="CJA11436.1">
    <property type="protein sequence ID" value="CJA11436.1"/>
    <property type="gene ID" value="WBGene00130640"/>
</dbReference>
<proteinExistence type="predicted"/>
<evidence type="ECO:0000313" key="16">
    <source>
        <dbReference type="Proteomes" id="UP000005237"/>
    </source>
</evidence>
<evidence type="ECO:0000259" key="14">
    <source>
        <dbReference type="PROSITE" id="PS50280"/>
    </source>
</evidence>
<evidence type="ECO:0000256" key="11">
    <source>
        <dbReference type="ARBA" id="ARBA00023242"/>
    </source>
</evidence>
<evidence type="ECO:0000256" key="1">
    <source>
        <dbReference type="ARBA" id="ARBA00004123"/>
    </source>
</evidence>
<dbReference type="SUPFAM" id="SSF82199">
    <property type="entry name" value="SET domain"/>
    <property type="match status" value="1"/>
</dbReference>
<comment type="catalytic activity">
    <reaction evidence="12">
        <text>L-lysyl(20)-[histone H4] + S-adenosyl-L-methionine = N(6)-methyl-L-lysyl(20)-[histone H4] + S-adenosyl-L-homocysteine + H(+)</text>
        <dbReference type="Rhea" id="RHEA:60344"/>
        <dbReference type="Rhea" id="RHEA-COMP:15554"/>
        <dbReference type="Rhea" id="RHEA-COMP:15555"/>
        <dbReference type="ChEBI" id="CHEBI:15378"/>
        <dbReference type="ChEBI" id="CHEBI:29969"/>
        <dbReference type="ChEBI" id="CHEBI:57856"/>
        <dbReference type="ChEBI" id="CHEBI:59789"/>
        <dbReference type="ChEBI" id="CHEBI:61929"/>
        <dbReference type="EC" id="2.1.1.361"/>
    </reaction>
</comment>
<keyword evidence="4" id="KW-0158">Chromosome</keyword>
<dbReference type="GO" id="GO:0043516">
    <property type="term" value="P:regulation of DNA damage response, signal transduction by p53 class mediator"/>
    <property type="evidence" value="ECO:0007669"/>
    <property type="project" value="TreeGrafter"/>
</dbReference>
<dbReference type="GO" id="GO:0009792">
    <property type="term" value="P:embryo development ending in birth or egg hatching"/>
    <property type="evidence" value="ECO:0007669"/>
    <property type="project" value="EnsemblMetazoa"/>
</dbReference>
<evidence type="ECO:0000256" key="13">
    <source>
        <dbReference type="SAM" id="MobiDB-lite"/>
    </source>
</evidence>
<keyword evidence="7" id="KW-0949">S-adenosyl-L-methionine</keyword>
<evidence type="ECO:0000256" key="3">
    <source>
        <dbReference type="ARBA" id="ARBA00012187"/>
    </source>
</evidence>
<organism evidence="15 16">
    <name type="scientific">Caenorhabditis japonica</name>
    <dbReference type="NCBI Taxonomy" id="281687"/>
    <lineage>
        <taxon>Eukaryota</taxon>
        <taxon>Metazoa</taxon>
        <taxon>Ecdysozoa</taxon>
        <taxon>Nematoda</taxon>
        <taxon>Chromadorea</taxon>
        <taxon>Rhabditida</taxon>
        <taxon>Rhabditina</taxon>
        <taxon>Rhabditomorpha</taxon>
        <taxon>Rhabditoidea</taxon>
        <taxon>Rhabditidae</taxon>
        <taxon>Peloderinae</taxon>
        <taxon>Caenorhabditis</taxon>
    </lineage>
</organism>
<evidence type="ECO:0000256" key="8">
    <source>
        <dbReference type="ARBA" id="ARBA00022853"/>
    </source>
</evidence>
<protein>
    <recommendedName>
        <fullName evidence="3">[histone H4]-lysine(20) N-methyltransferase</fullName>
        <ecNumber evidence="3">2.1.1.361</ecNumber>
    </recommendedName>
</protein>
<keyword evidence="11" id="KW-0539">Nucleus</keyword>
<feature type="compositionally biased region" description="Polar residues" evidence="13">
    <location>
        <begin position="19"/>
        <end position="35"/>
    </location>
</feature>
<dbReference type="GO" id="GO:0005634">
    <property type="term" value="C:nucleus"/>
    <property type="evidence" value="ECO:0007669"/>
    <property type="project" value="UniProtKB-SubCell"/>
</dbReference>
<name>A0A8R1HUR5_CAEJA</name>
<dbReference type="InterPro" id="IPR001214">
    <property type="entry name" value="SET_dom"/>
</dbReference>
<evidence type="ECO:0000256" key="2">
    <source>
        <dbReference type="ARBA" id="ARBA00004286"/>
    </source>
</evidence>
<dbReference type="EC" id="2.1.1.361" evidence="3"/>
<dbReference type="PROSITE" id="PS51571">
    <property type="entry name" value="SAM_MT43_PR_SET"/>
    <property type="match status" value="1"/>
</dbReference>
<evidence type="ECO:0000256" key="6">
    <source>
        <dbReference type="ARBA" id="ARBA00022679"/>
    </source>
</evidence>
<feature type="domain" description="SET" evidence="14">
    <location>
        <begin position="99"/>
        <end position="221"/>
    </location>
</feature>
<dbReference type="GO" id="GO:0032259">
    <property type="term" value="P:methylation"/>
    <property type="evidence" value="ECO:0007669"/>
    <property type="project" value="UniProtKB-KW"/>
</dbReference>
<feature type="region of interest" description="Disordered" evidence="13">
    <location>
        <begin position="1"/>
        <end position="55"/>
    </location>
</feature>
<dbReference type="GO" id="GO:0140944">
    <property type="term" value="F:histone H4K20 monomethyltransferase activity"/>
    <property type="evidence" value="ECO:0007669"/>
    <property type="project" value="UniProtKB-EC"/>
</dbReference>
<dbReference type="InterPro" id="IPR046341">
    <property type="entry name" value="SET_dom_sf"/>
</dbReference>
<dbReference type="PANTHER" id="PTHR46167">
    <property type="entry name" value="N-LYSINE METHYLTRANSFERASE KMT5A"/>
    <property type="match status" value="1"/>
</dbReference>
<reference evidence="15" key="2">
    <citation type="submission" date="2022-06" db="UniProtKB">
        <authorList>
            <consortium name="EnsemblMetazoa"/>
        </authorList>
    </citation>
    <scope>IDENTIFICATION</scope>
    <source>
        <strain evidence="15">DF5081</strain>
    </source>
</reference>
<dbReference type="InterPro" id="IPR016858">
    <property type="entry name" value="KMT5A-like"/>
</dbReference>
<keyword evidence="10" id="KW-0804">Transcription</keyword>
<evidence type="ECO:0000256" key="9">
    <source>
        <dbReference type="ARBA" id="ARBA00023015"/>
    </source>
</evidence>